<dbReference type="EMBL" id="ACIF01000269">
    <property type="protein sequence ID" value="EKA93108.1"/>
    <property type="molecule type" value="Genomic_DNA"/>
</dbReference>
<gene>
    <name evidence="2" type="ORF">FPOG_02412</name>
</gene>
<organism evidence="2 3">
    <name type="scientific">Fusobacterium periodonticum D10</name>
    <dbReference type="NCBI Taxonomy" id="620833"/>
    <lineage>
        <taxon>Bacteria</taxon>
        <taxon>Fusobacteriati</taxon>
        <taxon>Fusobacteriota</taxon>
        <taxon>Fusobacteriia</taxon>
        <taxon>Fusobacteriales</taxon>
        <taxon>Fusobacteriaceae</taxon>
        <taxon>Fusobacterium</taxon>
    </lineage>
</organism>
<reference evidence="2 3" key="1">
    <citation type="submission" date="2012-05" db="EMBL/GenBank/DDBJ databases">
        <title>The Genome Sequence of Fusobacterium periodontium Oral Taxon 201 Strain D10.</title>
        <authorList>
            <consortium name="The Broad Institute Genome Sequencing Platform"/>
            <consortium name="The Broad Institute Genome Sequencing Center for Infectious Disease"/>
            <person name="Earl A."/>
            <person name="Ward D."/>
            <person name="Feldgarden M."/>
            <person name="Gevers D."/>
            <person name="Strauss J."/>
            <person name="Sibley C."/>
            <person name="White A."/>
            <person name="Ambrose C.E."/>
            <person name="Allen-Vercoe E."/>
            <person name="Walker B."/>
            <person name="Young S.K."/>
            <person name="Zeng Q."/>
            <person name="Gargeya S."/>
            <person name="Fitzgerald M."/>
            <person name="Haas B."/>
            <person name="Abouelleil A."/>
            <person name="Alvarado L."/>
            <person name="Arachchi H.M."/>
            <person name="Berlin A.M."/>
            <person name="Chapman S.B."/>
            <person name="Goldberg J."/>
            <person name="Griggs A."/>
            <person name="Gujja S."/>
            <person name="Hansen M."/>
            <person name="Howarth C."/>
            <person name="Imamovic A."/>
            <person name="Larimer J."/>
            <person name="McCowan C."/>
            <person name="Montmayeur A."/>
            <person name="Murphy C."/>
            <person name="Neiman D."/>
            <person name="Pearson M."/>
            <person name="Priest M."/>
            <person name="Roberts A."/>
            <person name="Saif S."/>
            <person name="Shea T."/>
            <person name="Sisk P."/>
            <person name="Sykes S."/>
            <person name="Wortman J."/>
            <person name="Nusbaum C."/>
            <person name="Birren B."/>
        </authorList>
    </citation>
    <scope>NUCLEOTIDE SEQUENCE [LARGE SCALE GENOMIC DNA]</scope>
    <source>
        <strain evidence="2 3">D10</strain>
    </source>
</reference>
<evidence type="ECO:0000313" key="2">
    <source>
        <dbReference type="EMBL" id="EKA93108.1"/>
    </source>
</evidence>
<accession>K1HC74</accession>
<keyword evidence="1" id="KW-0472">Membrane</keyword>
<feature type="transmembrane region" description="Helical" evidence="1">
    <location>
        <begin position="96"/>
        <end position="116"/>
    </location>
</feature>
<dbReference type="HOGENOM" id="CLU_1208343_0_0_0"/>
<dbReference type="Proteomes" id="UP000005809">
    <property type="component" value="Unassembled WGS sequence"/>
</dbReference>
<evidence type="ECO:0000313" key="3">
    <source>
        <dbReference type="Proteomes" id="UP000005809"/>
    </source>
</evidence>
<dbReference type="PATRIC" id="fig|620833.3.peg.1618"/>
<keyword evidence="1" id="KW-1133">Transmembrane helix</keyword>
<comment type="caution">
    <text evidence="2">The sequence shown here is derived from an EMBL/GenBank/DDBJ whole genome shotgun (WGS) entry which is preliminary data.</text>
</comment>
<evidence type="ECO:0000256" key="1">
    <source>
        <dbReference type="SAM" id="Phobius"/>
    </source>
</evidence>
<protein>
    <submittedName>
        <fullName evidence="2">Uncharacterized protein</fullName>
    </submittedName>
</protein>
<name>K1HC74_9FUSO</name>
<dbReference type="AlphaFoldDB" id="K1HC74"/>
<proteinExistence type="predicted"/>
<sequence>MKVKELKIDDKTQVEQVSVKISDIIVKAKIEKHVSLLDIGSVNIIKDKNILDYWEDESIPSGARLYYKYYYKEGDKMDNIRIRENKNKIIIKKGWVAQKFIILYFIIVTIVLLLYVNSSLDGDEFKRKYPYVIFFIRFSLVSIYWMHMNKEIRRNFIFESISINFEEKKIILRTHRKKKIFDFEEIKTINIRDIKNIDAEKNPEEKYSLEFIADGDSYKKFMGFCFIRK</sequence>
<feature type="transmembrane region" description="Helical" evidence="1">
    <location>
        <begin position="128"/>
        <end position="146"/>
    </location>
</feature>
<keyword evidence="1" id="KW-0812">Transmembrane</keyword>